<dbReference type="InterPro" id="IPR000337">
    <property type="entry name" value="GPCR_3"/>
</dbReference>
<comment type="subcellular location">
    <subcellularLocation>
        <location evidence="1">Cell membrane</location>
        <topology evidence="1">Multi-pass membrane protein</topology>
    </subcellularLocation>
</comment>
<dbReference type="InterPro" id="IPR038550">
    <property type="entry name" value="GPCR_3_9-Cys_sf"/>
</dbReference>
<dbReference type="Gene3D" id="2.10.50.30">
    <property type="entry name" value="GPCR, family 3, nine cysteines domain"/>
    <property type="match status" value="1"/>
</dbReference>
<dbReference type="PROSITE" id="PS00980">
    <property type="entry name" value="G_PROTEIN_RECEP_F3_2"/>
    <property type="match status" value="1"/>
</dbReference>
<keyword evidence="8" id="KW-0325">Glycoprotein</keyword>
<dbReference type="FunFam" id="2.10.50.30:FF:000005">
    <property type="entry name" value="Metabotropic glutamate receptor"/>
    <property type="match status" value="1"/>
</dbReference>
<keyword evidence="9" id="KW-0807">Transducer</keyword>
<evidence type="ECO:0000256" key="6">
    <source>
        <dbReference type="ARBA" id="ARBA00023136"/>
    </source>
</evidence>
<dbReference type="Pfam" id="PF00003">
    <property type="entry name" value="7tm_3"/>
    <property type="match status" value="1"/>
</dbReference>
<dbReference type="OrthoDB" id="5984008at2759"/>
<keyword evidence="7 10" id="KW-0675">Receptor</keyword>
<accession>A0A7D9IED8</accession>
<reference evidence="10" key="1">
    <citation type="submission" date="2020-04" db="EMBL/GenBank/DDBJ databases">
        <authorList>
            <person name="Alioto T."/>
            <person name="Alioto T."/>
            <person name="Gomez Garrido J."/>
        </authorList>
    </citation>
    <scope>NUCLEOTIDE SEQUENCE</scope>
    <source>
        <strain evidence="10">A484AB</strain>
    </source>
</reference>
<comment type="caution">
    <text evidence="10">The sequence shown here is derived from an EMBL/GenBank/DDBJ whole genome shotgun (WGS) entry which is preliminary data.</text>
</comment>
<evidence type="ECO:0000256" key="7">
    <source>
        <dbReference type="ARBA" id="ARBA00023170"/>
    </source>
</evidence>
<dbReference type="InterPro" id="IPR017979">
    <property type="entry name" value="GPCR_3_CS"/>
</dbReference>
<keyword evidence="4" id="KW-1133">Transmembrane helix</keyword>
<dbReference type="InterPro" id="IPR028082">
    <property type="entry name" value="Peripla_BP_I"/>
</dbReference>
<dbReference type="PANTHER" id="PTHR24060">
    <property type="entry name" value="METABOTROPIC GLUTAMATE RECEPTOR"/>
    <property type="match status" value="1"/>
</dbReference>
<dbReference type="Proteomes" id="UP001152795">
    <property type="component" value="Unassembled WGS sequence"/>
</dbReference>
<evidence type="ECO:0000256" key="4">
    <source>
        <dbReference type="ARBA" id="ARBA00022989"/>
    </source>
</evidence>
<keyword evidence="2" id="KW-1003">Cell membrane</keyword>
<dbReference type="InterPro" id="IPR050726">
    <property type="entry name" value="mGluR"/>
</dbReference>
<sequence length="834" mass="94695">MFPITVEGNATRTGKQQCTFFRLGIILFEAFRYAVDKVNNESILKGMTLGYDAFDTCSRVDESVKIALKVHESVENNSKRNISKYIAVIGAGKSELSITVNDILGAFGIPQVGYASSSKILSDKYRFSTFSRTIPTDTLQAKVIARILKQLGWTYAMLVYTDDNYGRPLYSSLLSYSEMNGICFADISKLLNPVTDEKLADVVKKLREHNTARVVVMFLNGINSKRLIKMARSSNMSRKIWIFTATWYNVPEIFDAENAEFLDGSIGVVDEIIHVPNFYSYFTARLATWEHYLGRKVLDTNDEETTMIGKVKHDLTSQFRFLTHVPYVINAVLAVVNAINKFCTERFANSTRECQKKIKANSILPYLRNTNFRGINNQQVFLDKNGDTINNNIDLYSFRTSKSENTRAHVSRHVLFGVYNGTEDNLTLFSNKFNWSGGKIPLSRCSTQCSKGLYKDVNVIMPCCWKCTKCPLGTFSNKTNSVNCRTCSSGKKPNRNQTGCEMISYDYMRWNDPWAIVILFSAVTSSLTAFIFFLIFCYFRTTPVVRAFDCEFSLLLLLSIAVGLTLPIMYPGEPSNFRCRLQDVLPAVIYSLTLSIIIAKTKRTAIIFNSKSAANIQNVLVRRSVQFTLVLLLTSTQLIVCLLWLSSRSPFVKERTLHDTRHLVCDFNSLVYFLLSKSILLSLNTWCIAIALKSRKIPCSYSNSKHTLFALLTFKLTWLMGIVGRFYGEYGSTVDSLTILISYSFLLHLMFSSKIYVLLFRKDLNNQRVLRERTWEFTLRKQSTSLSSLQLSTSMLDMKFLKRESVALSDVVKQDKGVQTDMCLGTVDVLVHDS</sequence>
<proteinExistence type="predicted"/>
<dbReference type="Pfam" id="PF01094">
    <property type="entry name" value="ANF_receptor"/>
    <property type="match status" value="1"/>
</dbReference>
<keyword evidence="5" id="KW-0297">G-protein coupled receptor</keyword>
<dbReference type="SUPFAM" id="SSF53822">
    <property type="entry name" value="Periplasmic binding protein-like I"/>
    <property type="match status" value="1"/>
</dbReference>
<protein>
    <submittedName>
        <fullName evidence="10">Extracellular calcium-sensing receptor</fullName>
    </submittedName>
</protein>
<dbReference type="InterPro" id="IPR017978">
    <property type="entry name" value="GPCR_3_C"/>
</dbReference>
<evidence type="ECO:0000256" key="8">
    <source>
        <dbReference type="ARBA" id="ARBA00023180"/>
    </source>
</evidence>
<keyword evidence="6" id="KW-0472">Membrane</keyword>
<name>A0A7D9IED8_PARCT</name>
<evidence type="ECO:0000256" key="9">
    <source>
        <dbReference type="ARBA" id="ARBA00023224"/>
    </source>
</evidence>
<evidence type="ECO:0000256" key="1">
    <source>
        <dbReference type="ARBA" id="ARBA00004651"/>
    </source>
</evidence>
<dbReference type="AlphaFoldDB" id="A0A7D9IED8"/>
<organism evidence="10 11">
    <name type="scientific">Paramuricea clavata</name>
    <name type="common">Red gorgonian</name>
    <name type="synonym">Violescent sea-whip</name>
    <dbReference type="NCBI Taxonomy" id="317549"/>
    <lineage>
        <taxon>Eukaryota</taxon>
        <taxon>Metazoa</taxon>
        <taxon>Cnidaria</taxon>
        <taxon>Anthozoa</taxon>
        <taxon>Octocorallia</taxon>
        <taxon>Malacalcyonacea</taxon>
        <taxon>Plexauridae</taxon>
        <taxon>Paramuricea</taxon>
    </lineage>
</organism>
<evidence type="ECO:0000256" key="3">
    <source>
        <dbReference type="ARBA" id="ARBA00022692"/>
    </source>
</evidence>
<evidence type="ECO:0000256" key="5">
    <source>
        <dbReference type="ARBA" id="ARBA00023040"/>
    </source>
</evidence>
<dbReference type="InterPro" id="IPR001828">
    <property type="entry name" value="ANF_lig-bd_rcpt"/>
</dbReference>
<dbReference type="PRINTS" id="PR00248">
    <property type="entry name" value="GPCRMGR"/>
</dbReference>
<dbReference type="Pfam" id="PF07562">
    <property type="entry name" value="NCD3G"/>
    <property type="match status" value="1"/>
</dbReference>
<dbReference type="EMBL" id="CACRXK020005627">
    <property type="protein sequence ID" value="CAB4006862.1"/>
    <property type="molecule type" value="Genomic_DNA"/>
</dbReference>
<gene>
    <name evidence="10" type="ORF">PACLA_8A066654</name>
</gene>
<dbReference type="Gene3D" id="3.40.50.2300">
    <property type="match status" value="2"/>
</dbReference>
<dbReference type="InterPro" id="IPR011500">
    <property type="entry name" value="GPCR_3_9-Cys_dom"/>
</dbReference>
<evidence type="ECO:0000313" key="11">
    <source>
        <dbReference type="Proteomes" id="UP001152795"/>
    </source>
</evidence>
<evidence type="ECO:0000313" key="10">
    <source>
        <dbReference type="EMBL" id="CAB4006862.1"/>
    </source>
</evidence>
<dbReference type="CDD" id="cd06350">
    <property type="entry name" value="PBP1_GPCR_family_C-like"/>
    <property type="match status" value="1"/>
</dbReference>
<keyword evidence="11" id="KW-1185">Reference proteome</keyword>
<dbReference type="CDD" id="cd13953">
    <property type="entry name" value="7tm_classC_mGluR-like"/>
    <property type="match status" value="1"/>
</dbReference>
<dbReference type="GO" id="GO:0005886">
    <property type="term" value="C:plasma membrane"/>
    <property type="evidence" value="ECO:0007669"/>
    <property type="project" value="UniProtKB-SubCell"/>
</dbReference>
<dbReference type="GO" id="GO:0004930">
    <property type="term" value="F:G protein-coupled receptor activity"/>
    <property type="evidence" value="ECO:0007669"/>
    <property type="project" value="UniProtKB-KW"/>
</dbReference>
<keyword evidence="3" id="KW-0812">Transmembrane</keyword>
<evidence type="ECO:0000256" key="2">
    <source>
        <dbReference type="ARBA" id="ARBA00022475"/>
    </source>
</evidence>
<dbReference type="PROSITE" id="PS50259">
    <property type="entry name" value="G_PROTEIN_RECEP_F3_4"/>
    <property type="match status" value="1"/>
</dbReference>